<evidence type="ECO:0000313" key="1">
    <source>
        <dbReference type="EMBL" id="ERG94054.1"/>
    </source>
</evidence>
<dbReference type="AlphaFoldDB" id="U1MUM7"/>
<sequence length="52" mass="5373">MIQVGVPLANGYVRESPDEILTVMSVGSATRCHDGRDGLSAGKAGNVTEISL</sequence>
<dbReference type="EMBL" id="KE356561">
    <property type="protein sequence ID" value="ERG94054.1"/>
    <property type="molecule type" value="Genomic_DNA"/>
</dbReference>
<name>U1MUM7_9EURY</name>
<protein>
    <submittedName>
        <fullName evidence="1">Uncharacterized protein</fullName>
    </submittedName>
</protein>
<dbReference type="HOGENOM" id="CLU_3075279_0_0_2"/>
<evidence type="ECO:0000313" key="2">
    <source>
        <dbReference type="Proteomes" id="UP000030710"/>
    </source>
</evidence>
<reference evidence="1 2" key="1">
    <citation type="journal article" date="2013" name="PLoS ONE">
        <title>Assembly-driven community genomics of a hypersaline microbial ecosystem.</title>
        <authorList>
            <person name="Podell S."/>
            <person name="Ugalde J.A."/>
            <person name="Narasingarao P."/>
            <person name="Banfield J.F."/>
            <person name="Heidelberg K.B."/>
            <person name="Allen E.E."/>
        </authorList>
    </citation>
    <scope>NUCLEOTIDE SEQUENCE [LARGE SCALE GENOMIC DNA]</scope>
    <source>
        <strain evidence="2">J07HQW2</strain>
    </source>
</reference>
<accession>U1MUM7</accession>
<organism evidence="1 2">
    <name type="scientific">Haloquadratum walsbyi J07HQW2</name>
    <dbReference type="NCBI Taxonomy" id="1238425"/>
    <lineage>
        <taxon>Archaea</taxon>
        <taxon>Methanobacteriati</taxon>
        <taxon>Methanobacteriota</taxon>
        <taxon>Stenosarchaea group</taxon>
        <taxon>Halobacteria</taxon>
        <taxon>Halobacteriales</taxon>
        <taxon>Haloferacaceae</taxon>
        <taxon>Haloquadratum</taxon>
    </lineage>
</organism>
<gene>
    <name evidence="1" type="ORF">J07HQW2_00488</name>
</gene>
<dbReference type="Proteomes" id="UP000030710">
    <property type="component" value="Unassembled WGS sequence"/>
</dbReference>
<proteinExistence type="predicted"/>